<feature type="region of interest" description="Disordered" evidence="1">
    <location>
        <begin position="1"/>
        <end position="23"/>
    </location>
</feature>
<proteinExistence type="predicted"/>
<dbReference type="AlphaFoldDB" id="A0A5B7H0W2"/>
<organism evidence="2 3">
    <name type="scientific">Portunus trituberculatus</name>
    <name type="common">Swimming crab</name>
    <name type="synonym">Neptunus trituberculatus</name>
    <dbReference type="NCBI Taxonomy" id="210409"/>
    <lineage>
        <taxon>Eukaryota</taxon>
        <taxon>Metazoa</taxon>
        <taxon>Ecdysozoa</taxon>
        <taxon>Arthropoda</taxon>
        <taxon>Crustacea</taxon>
        <taxon>Multicrustacea</taxon>
        <taxon>Malacostraca</taxon>
        <taxon>Eumalacostraca</taxon>
        <taxon>Eucarida</taxon>
        <taxon>Decapoda</taxon>
        <taxon>Pleocyemata</taxon>
        <taxon>Brachyura</taxon>
        <taxon>Eubrachyura</taxon>
        <taxon>Portunoidea</taxon>
        <taxon>Portunidae</taxon>
        <taxon>Portuninae</taxon>
        <taxon>Portunus</taxon>
    </lineage>
</organism>
<gene>
    <name evidence="2" type="ORF">E2C01_057585</name>
</gene>
<evidence type="ECO:0000256" key="1">
    <source>
        <dbReference type="SAM" id="MobiDB-lite"/>
    </source>
</evidence>
<reference evidence="2 3" key="1">
    <citation type="submission" date="2019-05" db="EMBL/GenBank/DDBJ databases">
        <title>Another draft genome of Portunus trituberculatus and its Hox gene families provides insights of decapod evolution.</title>
        <authorList>
            <person name="Jeong J.-H."/>
            <person name="Song I."/>
            <person name="Kim S."/>
            <person name="Choi T."/>
            <person name="Kim D."/>
            <person name="Ryu S."/>
            <person name="Kim W."/>
        </authorList>
    </citation>
    <scope>NUCLEOTIDE SEQUENCE [LARGE SCALE GENOMIC DNA]</scope>
    <source>
        <tissue evidence="2">Muscle</tissue>
    </source>
</reference>
<dbReference type="OrthoDB" id="5103at2759"/>
<sequence>MLEEDPNDNSATNEEEKIKPRWGPYHKGAKELASLYSRGETWQVKDRGWTE</sequence>
<comment type="caution">
    <text evidence="2">The sequence shown here is derived from an EMBL/GenBank/DDBJ whole genome shotgun (WGS) entry which is preliminary data.</text>
</comment>
<evidence type="ECO:0000313" key="2">
    <source>
        <dbReference type="EMBL" id="MPC63486.1"/>
    </source>
</evidence>
<keyword evidence="3" id="KW-1185">Reference proteome</keyword>
<dbReference type="EMBL" id="VSRR010020874">
    <property type="protein sequence ID" value="MPC63486.1"/>
    <property type="molecule type" value="Genomic_DNA"/>
</dbReference>
<evidence type="ECO:0000313" key="3">
    <source>
        <dbReference type="Proteomes" id="UP000324222"/>
    </source>
</evidence>
<dbReference type="Proteomes" id="UP000324222">
    <property type="component" value="Unassembled WGS sequence"/>
</dbReference>
<protein>
    <submittedName>
        <fullName evidence="2">Uncharacterized protein</fullName>
    </submittedName>
</protein>
<name>A0A5B7H0W2_PORTR</name>
<accession>A0A5B7H0W2</accession>